<dbReference type="GO" id="GO:0015627">
    <property type="term" value="C:type II protein secretion system complex"/>
    <property type="evidence" value="ECO:0007669"/>
    <property type="project" value="InterPro"/>
</dbReference>
<dbReference type="NCBIfam" id="TIGR02517">
    <property type="entry name" value="type_II_gspD"/>
    <property type="match status" value="1"/>
</dbReference>
<evidence type="ECO:0000256" key="12">
    <source>
        <dbReference type="SAM" id="SignalP"/>
    </source>
</evidence>
<dbReference type="Pfam" id="PF21305">
    <property type="entry name" value="type_II_gspD_N0"/>
    <property type="match status" value="1"/>
</dbReference>
<dbReference type="PATRIC" id="fig|1280953.3.peg.2646"/>
<dbReference type="PANTHER" id="PTHR30332">
    <property type="entry name" value="PROBABLE GENERAL SECRETION PATHWAY PROTEIN D"/>
    <property type="match status" value="1"/>
</dbReference>
<keyword evidence="8" id="KW-0472">Membrane</keyword>
<feature type="signal peptide" evidence="12">
    <location>
        <begin position="1"/>
        <end position="22"/>
    </location>
</feature>
<feature type="region of interest" description="Disordered" evidence="11">
    <location>
        <begin position="318"/>
        <end position="343"/>
    </location>
</feature>
<keyword evidence="9" id="KW-0998">Cell outer membrane</keyword>
<comment type="similarity">
    <text evidence="2">Belongs to the bacterial secretin family. GSP D subfamily.</text>
</comment>
<dbReference type="OrthoDB" id="9775455at2"/>
<feature type="domain" description="NolW-like" evidence="14">
    <location>
        <begin position="135"/>
        <end position="191"/>
    </location>
</feature>
<evidence type="ECO:0000259" key="15">
    <source>
        <dbReference type="Pfam" id="PF21305"/>
    </source>
</evidence>
<evidence type="ECO:0000256" key="5">
    <source>
        <dbReference type="ARBA" id="ARBA00022692"/>
    </source>
</evidence>
<feature type="domain" description="NolW-like" evidence="14">
    <location>
        <begin position="266"/>
        <end position="389"/>
    </location>
</feature>
<evidence type="ECO:0000256" key="3">
    <source>
        <dbReference type="ARBA" id="ARBA00022448"/>
    </source>
</evidence>
<dbReference type="RefSeq" id="WP_051624863.1">
    <property type="nucleotide sequence ID" value="NZ_ARYL01000020.1"/>
</dbReference>
<evidence type="ECO:0000256" key="8">
    <source>
        <dbReference type="ARBA" id="ARBA00023136"/>
    </source>
</evidence>
<dbReference type="PRINTS" id="PR00811">
    <property type="entry name" value="BCTERIALGSPD"/>
</dbReference>
<protein>
    <submittedName>
        <fullName evidence="16">General secretion pathway protein D</fullName>
    </submittedName>
</protein>
<dbReference type="InterPro" id="IPR049371">
    <property type="entry name" value="GspD-like_N0"/>
</dbReference>
<proteinExistence type="inferred from homology"/>
<dbReference type="GO" id="GO:0015628">
    <property type="term" value="P:protein secretion by the type II secretion system"/>
    <property type="evidence" value="ECO:0007669"/>
    <property type="project" value="InterPro"/>
</dbReference>
<comment type="caution">
    <text evidence="16">The sequence shown here is derived from an EMBL/GenBank/DDBJ whole genome shotgun (WGS) entry which is preliminary data.</text>
</comment>
<dbReference type="eggNOG" id="COG1450">
    <property type="taxonomic scope" value="Bacteria"/>
</dbReference>
<reference evidence="16 17" key="1">
    <citation type="journal article" date="2014" name="Antonie Van Leeuwenhoek">
        <title>Hyphomonas beringensis sp. nov. and Hyphomonas chukchiensis sp. nov., isolated from surface seawater of the Bering Sea and Chukchi Sea.</title>
        <authorList>
            <person name="Li C."/>
            <person name="Lai Q."/>
            <person name="Li G."/>
            <person name="Dong C."/>
            <person name="Wang J."/>
            <person name="Liao Y."/>
            <person name="Shao Z."/>
        </authorList>
    </citation>
    <scope>NUCLEOTIDE SEQUENCE [LARGE SCALE GENOMIC DNA]</scope>
    <source>
        <strain evidence="16 17">SCH89</strain>
    </source>
</reference>
<evidence type="ECO:0000256" key="7">
    <source>
        <dbReference type="ARBA" id="ARBA00022927"/>
    </source>
</evidence>
<feature type="chain" id="PRO_5001577973" evidence="12">
    <location>
        <begin position="23"/>
        <end position="681"/>
    </location>
</feature>
<gene>
    <name evidence="16" type="ORF">HOC_13154</name>
</gene>
<evidence type="ECO:0000256" key="2">
    <source>
        <dbReference type="ARBA" id="ARBA00006980"/>
    </source>
</evidence>
<keyword evidence="3 10" id="KW-0813">Transport</keyword>
<keyword evidence="4" id="KW-1134">Transmembrane beta strand</keyword>
<evidence type="ECO:0000259" key="13">
    <source>
        <dbReference type="Pfam" id="PF00263"/>
    </source>
</evidence>
<feature type="domain" description="GspD-like N0" evidence="15">
    <location>
        <begin position="41"/>
        <end position="107"/>
    </location>
</feature>
<dbReference type="InterPro" id="IPR050810">
    <property type="entry name" value="Bact_Secretion_Sys_Channel"/>
</dbReference>
<accession>A0A059G4Y4</accession>
<dbReference type="PRINTS" id="PR01032">
    <property type="entry name" value="PHAGEIV"/>
</dbReference>
<evidence type="ECO:0000256" key="10">
    <source>
        <dbReference type="RuleBase" id="RU004004"/>
    </source>
</evidence>
<evidence type="ECO:0000313" key="17">
    <source>
        <dbReference type="Proteomes" id="UP000024942"/>
    </source>
</evidence>
<dbReference type="Pfam" id="PF00263">
    <property type="entry name" value="Secretin"/>
    <property type="match status" value="1"/>
</dbReference>
<feature type="domain" description="Type II/III secretion system secretin-like" evidence="13">
    <location>
        <begin position="473"/>
        <end position="635"/>
    </location>
</feature>
<sequence length="681" mass="70747">MNFRLSLLLITFLFAPVAAGQAQDGRRPGEVKTGPGSTFLLNARDVEIAVFADDVATVTGRTLILDPAVRGKVTVISQEPLDADGVWALFQSVLRVQGFAALRSGDSWRIIPQAEARQGGPVAGTSGARDADLVTRLIRLDNLAATDAAAALKPFLSASGSVEPFGRPNALIVTGYADDISRMEALVRQLDGGASDAMAVLPLTNASAPDTAAMLERLLGGAGQGPSIAADVRSNQLFIRGNQKEIDEARQLVADLDRGGGAAISTRVFRLSNSDAETVVDVLRGAIGATAPATNPVARSLVEQDGAAFGPSYATLASNPASGRQMSPAAGRPADGNRDADAGFAAGGQAGDLSLQAATDINAIVVRGTSAQIAEVEDLIGDLDVRRPQVVIEAAIVEITGDAAEQFGVQLGIGDAAPAGGAAAVSFSDQGLSLRRILAILGAPVATGLTEDGLSAGIGVNDDFGLLVQAFGSSTKANLLSTPSITTLDNQPAEIVVGQNVPFRTGSFTTTGNSTNPFTTIEREDVGITLRVAPRIYDGDVVRLDVSQEVSSLVNSAVPGASDLITNRRSIQTTVLADNGSVVVLGGLITDDRISAESKVPLLGDVPLVGNLFKNTTESGTRRTLFVFLRPTIIRSREEQEQLATRRMDDLTAASAALDNRKSLLIDQGETPRIIGVDRIY</sequence>
<keyword evidence="5" id="KW-0812">Transmembrane</keyword>
<evidence type="ECO:0000256" key="6">
    <source>
        <dbReference type="ARBA" id="ARBA00022729"/>
    </source>
</evidence>
<evidence type="ECO:0000259" key="14">
    <source>
        <dbReference type="Pfam" id="PF03958"/>
    </source>
</evidence>
<dbReference type="InterPro" id="IPR038591">
    <property type="entry name" value="NolW-like_sf"/>
</dbReference>
<feature type="domain" description="NolW-like" evidence="14">
    <location>
        <begin position="199"/>
        <end position="259"/>
    </location>
</feature>
<evidence type="ECO:0000256" key="9">
    <source>
        <dbReference type="ARBA" id="ARBA00023237"/>
    </source>
</evidence>
<dbReference type="InterPro" id="IPR001775">
    <property type="entry name" value="GspD/PilQ"/>
</dbReference>
<comment type="subcellular location">
    <subcellularLocation>
        <location evidence="1 10">Cell outer membrane</location>
    </subcellularLocation>
</comment>
<dbReference type="STRING" id="1280953.HOC_13154"/>
<dbReference type="InterPro" id="IPR005644">
    <property type="entry name" value="NolW-like"/>
</dbReference>
<evidence type="ECO:0000313" key="16">
    <source>
        <dbReference type="EMBL" id="KDA01866.1"/>
    </source>
</evidence>
<dbReference type="InterPro" id="IPR004846">
    <property type="entry name" value="T2SS/T3SS_dom"/>
</dbReference>
<keyword evidence="17" id="KW-1185">Reference proteome</keyword>
<dbReference type="PANTHER" id="PTHR30332:SF24">
    <property type="entry name" value="SECRETIN GSPD-RELATED"/>
    <property type="match status" value="1"/>
</dbReference>
<evidence type="ECO:0000256" key="1">
    <source>
        <dbReference type="ARBA" id="ARBA00004442"/>
    </source>
</evidence>
<keyword evidence="6 12" id="KW-0732">Signal</keyword>
<dbReference type="Proteomes" id="UP000024942">
    <property type="component" value="Unassembled WGS sequence"/>
</dbReference>
<dbReference type="GO" id="GO:0009279">
    <property type="term" value="C:cell outer membrane"/>
    <property type="evidence" value="ECO:0007669"/>
    <property type="project" value="UniProtKB-SubCell"/>
</dbReference>
<name>A0A059G4Y4_9PROT</name>
<dbReference type="EMBL" id="ARYL01000020">
    <property type="protein sequence ID" value="KDA01866.1"/>
    <property type="molecule type" value="Genomic_DNA"/>
</dbReference>
<keyword evidence="7" id="KW-0653">Protein transport</keyword>
<evidence type="ECO:0000256" key="11">
    <source>
        <dbReference type="SAM" id="MobiDB-lite"/>
    </source>
</evidence>
<dbReference type="Pfam" id="PF03958">
    <property type="entry name" value="Secretin_N"/>
    <property type="match status" value="3"/>
</dbReference>
<dbReference type="InterPro" id="IPR013356">
    <property type="entry name" value="T2SS_GspD"/>
</dbReference>
<dbReference type="Gene3D" id="3.30.1370.120">
    <property type="match status" value="3"/>
</dbReference>
<organism evidence="16 17">
    <name type="scientific">Hyphomonas oceanitis SCH89</name>
    <dbReference type="NCBI Taxonomy" id="1280953"/>
    <lineage>
        <taxon>Bacteria</taxon>
        <taxon>Pseudomonadati</taxon>
        <taxon>Pseudomonadota</taxon>
        <taxon>Alphaproteobacteria</taxon>
        <taxon>Hyphomonadales</taxon>
        <taxon>Hyphomonadaceae</taxon>
        <taxon>Hyphomonas</taxon>
    </lineage>
</organism>
<evidence type="ECO:0000256" key="4">
    <source>
        <dbReference type="ARBA" id="ARBA00022452"/>
    </source>
</evidence>
<dbReference type="AlphaFoldDB" id="A0A059G4Y4"/>